<keyword evidence="3" id="KW-1185">Reference proteome</keyword>
<protein>
    <recommendedName>
        <fullName evidence="1">Reverse transcriptase zinc-binding domain-containing protein</fullName>
    </recommendedName>
</protein>
<sequence>MGLYGYLAAEGEEDIFSSSSAYTFLTQGDETHANGVWRKVWKLQIPQRVRVFIWLTLHERLLTNVDRDHHHIAVSDVCEIYGGDREDVEHALCSCVANLGLWMRVVPNAFKEEFLHFPFHDWITRNLFDKPCVLNDEAWSIKFTVLCWLLWKRRWGRIRQAANPRWISPSEWWVKLNGDVVVSPLDNIDDIGDVVRDHHHIAVSDVCEIYGGGREDVEHVLCSCVANLGLWMRVVPNVFREEFLHFPFHDWITRNLFDKSCVLNDEAWSIKFTVLFWLLWKRRCSLLLDPELGAMEDILEQGDRIGEECNRAFPTISGGRIRQATNPRWIGPSKGWVKLNGDVVVSPLDNRDGIGDVVRYVQGQWLYGFIRRCELQIPCQKPCMEAPWCN</sequence>
<reference evidence="2 3" key="1">
    <citation type="journal article" date="2024" name="G3 (Bethesda)">
        <title>Genome assembly of Hibiscus sabdariffa L. provides insights into metabolisms of medicinal natural products.</title>
        <authorList>
            <person name="Kim T."/>
        </authorList>
    </citation>
    <scope>NUCLEOTIDE SEQUENCE [LARGE SCALE GENOMIC DNA]</scope>
    <source>
        <strain evidence="2">TK-2024</strain>
        <tissue evidence="2">Old leaves</tissue>
    </source>
</reference>
<gene>
    <name evidence="2" type="ORF">V6N12_058211</name>
</gene>
<feature type="domain" description="Reverse transcriptase zinc-binding" evidence="1">
    <location>
        <begin position="16"/>
        <end position="102"/>
    </location>
</feature>
<name>A0ABR2ERK1_9ROSI</name>
<dbReference type="InterPro" id="IPR026960">
    <property type="entry name" value="RVT-Znf"/>
</dbReference>
<evidence type="ECO:0000313" key="2">
    <source>
        <dbReference type="EMBL" id="KAK8564628.1"/>
    </source>
</evidence>
<dbReference type="Pfam" id="PF13966">
    <property type="entry name" value="zf-RVT"/>
    <property type="match status" value="1"/>
</dbReference>
<proteinExistence type="predicted"/>
<evidence type="ECO:0000313" key="3">
    <source>
        <dbReference type="Proteomes" id="UP001472677"/>
    </source>
</evidence>
<organism evidence="2 3">
    <name type="scientific">Hibiscus sabdariffa</name>
    <name type="common">roselle</name>
    <dbReference type="NCBI Taxonomy" id="183260"/>
    <lineage>
        <taxon>Eukaryota</taxon>
        <taxon>Viridiplantae</taxon>
        <taxon>Streptophyta</taxon>
        <taxon>Embryophyta</taxon>
        <taxon>Tracheophyta</taxon>
        <taxon>Spermatophyta</taxon>
        <taxon>Magnoliopsida</taxon>
        <taxon>eudicotyledons</taxon>
        <taxon>Gunneridae</taxon>
        <taxon>Pentapetalae</taxon>
        <taxon>rosids</taxon>
        <taxon>malvids</taxon>
        <taxon>Malvales</taxon>
        <taxon>Malvaceae</taxon>
        <taxon>Malvoideae</taxon>
        <taxon>Hibiscus</taxon>
    </lineage>
</organism>
<accession>A0ABR2ERK1</accession>
<dbReference type="EMBL" id="JBBPBM010000010">
    <property type="protein sequence ID" value="KAK8564628.1"/>
    <property type="molecule type" value="Genomic_DNA"/>
</dbReference>
<evidence type="ECO:0000259" key="1">
    <source>
        <dbReference type="Pfam" id="PF13966"/>
    </source>
</evidence>
<dbReference type="Proteomes" id="UP001472677">
    <property type="component" value="Unassembled WGS sequence"/>
</dbReference>
<comment type="caution">
    <text evidence="2">The sequence shown here is derived from an EMBL/GenBank/DDBJ whole genome shotgun (WGS) entry which is preliminary data.</text>
</comment>